<dbReference type="SUPFAM" id="SSF55957">
    <property type="entry name" value="Phosphoglucomutase, C-terminal domain"/>
    <property type="match status" value="1"/>
</dbReference>
<keyword evidence="4" id="KW-0460">Magnesium</keyword>
<evidence type="ECO:0000256" key="2">
    <source>
        <dbReference type="ARBA" id="ARBA00022553"/>
    </source>
</evidence>
<accession>A0A6J6NMH5</accession>
<comment type="cofactor">
    <cofactor evidence="1">
        <name>Mg(2+)</name>
        <dbReference type="ChEBI" id="CHEBI:18420"/>
    </cofactor>
</comment>
<dbReference type="GO" id="GO:0046872">
    <property type="term" value="F:metal ion binding"/>
    <property type="evidence" value="ECO:0007669"/>
    <property type="project" value="UniProtKB-KW"/>
</dbReference>
<keyword evidence="3" id="KW-0479">Metal-binding</keyword>
<dbReference type="Pfam" id="PF00408">
    <property type="entry name" value="PGM_PMM_IV"/>
    <property type="match status" value="1"/>
</dbReference>
<protein>
    <submittedName>
        <fullName evidence="7">Unannotated protein</fullName>
    </submittedName>
</protein>
<dbReference type="InterPro" id="IPR036900">
    <property type="entry name" value="A-D-PHexomutase_C_sf"/>
</dbReference>
<name>A0A6J6NMH5_9ZZZZ</name>
<organism evidence="7">
    <name type="scientific">freshwater metagenome</name>
    <dbReference type="NCBI Taxonomy" id="449393"/>
    <lineage>
        <taxon>unclassified sequences</taxon>
        <taxon>metagenomes</taxon>
        <taxon>ecological metagenomes</taxon>
    </lineage>
</organism>
<evidence type="ECO:0000256" key="3">
    <source>
        <dbReference type="ARBA" id="ARBA00022723"/>
    </source>
</evidence>
<sequence>MLAAMHVLAEFGSQPESLSAISKQYNPYFLSGEINSKVQDVAAAKARVEEAFADRASFDHFDGITVKGTDANGAWWWFNVRASNTEPLLRLNVEAKDQASMEAIRDEVLGLILR</sequence>
<keyword evidence="5" id="KW-0413">Isomerase</keyword>
<dbReference type="AlphaFoldDB" id="A0A6J6NMH5"/>
<gene>
    <name evidence="7" type="ORF">UFOPK2373_00615</name>
</gene>
<evidence type="ECO:0000256" key="5">
    <source>
        <dbReference type="ARBA" id="ARBA00023235"/>
    </source>
</evidence>
<dbReference type="Gene3D" id="3.30.310.50">
    <property type="entry name" value="Alpha-D-phosphohexomutase, C-terminal domain"/>
    <property type="match status" value="1"/>
</dbReference>
<evidence type="ECO:0000256" key="1">
    <source>
        <dbReference type="ARBA" id="ARBA00001946"/>
    </source>
</evidence>
<evidence type="ECO:0000256" key="4">
    <source>
        <dbReference type="ARBA" id="ARBA00022842"/>
    </source>
</evidence>
<dbReference type="PANTHER" id="PTHR43771:SF1">
    <property type="entry name" value="PHOSPHOMANNOMUTASE"/>
    <property type="match status" value="1"/>
</dbReference>
<evidence type="ECO:0000313" key="7">
    <source>
        <dbReference type="EMBL" id="CAB4687830.1"/>
    </source>
</evidence>
<evidence type="ECO:0000259" key="6">
    <source>
        <dbReference type="Pfam" id="PF00408"/>
    </source>
</evidence>
<reference evidence="7" key="1">
    <citation type="submission" date="2020-05" db="EMBL/GenBank/DDBJ databases">
        <authorList>
            <person name="Chiriac C."/>
            <person name="Salcher M."/>
            <person name="Ghai R."/>
            <person name="Kavagutti S V."/>
        </authorList>
    </citation>
    <scope>NUCLEOTIDE SEQUENCE</scope>
</reference>
<dbReference type="InterPro" id="IPR005843">
    <property type="entry name" value="A-D-PHexomutase_C"/>
</dbReference>
<keyword evidence="2" id="KW-0597">Phosphoprotein</keyword>
<dbReference type="EMBL" id="CAEZXL010000090">
    <property type="protein sequence ID" value="CAB4687830.1"/>
    <property type="molecule type" value="Genomic_DNA"/>
</dbReference>
<dbReference type="PANTHER" id="PTHR43771">
    <property type="entry name" value="PHOSPHOMANNOMUTASE"/>
    <property type="match status" value="1"/>
</dbReference>
<dbReference type="GO" id="GO:0016868">
    <property type="term" value="F:intramolecular phosphotransferase activity"/>
    <property type="evidence" value="ECO:0007669"/>
    <property type="project" value="InterPro"/>
</dbReference>
<feature type="domain" description="Alpha-D-phosphohexomutase C-terminal" evidence="6">
    <location>
        <begin position="33"/>
        <end position="109"/>
    </location>
</feature>
<proteinExistence type="predicted"/>